<comment type="caution">
    <text evidence="10">The sequence shown here is derived from an EMBL/GenBank/DDBJ whole genome shotgun (WGS) entry which is preliminary data.</text>
</comment>
<keyword evidence="4" id="KW-0808">Transferase</keyword>
<feature type="transmembrane region" description="Helical" evidence="8">
    <location>
        <begin position="454"/>
        <end position="472"/>
    </location>
</feature>
<organism evidence="10 11">
    <name type="scientific">Limnospira fusiformis PMC 851.14</name>
    <dbReference type="NCBI Taxonomy" id="2219512"/>
    <lineage>
        <taxon>Bacteria</taxon>
        <taxon>Bacillati</taxon>
        <taxon>Cyanobacteriota</taxon>
        <taxon>Cyanophyceae</taxon>
        <taxon>Oscillatoriophycideae</taxon>
        <taxon>Oscillatoriales</taxon>
        <taxon>Sirenicapillariaceae</taxon>
        <taxon>Limnospira</taxon>
    </lineage>
</organism>
<accession>A0ABU9EQZ5</accession>
<dbReference type="Proteomes" id="UP001387447">
    <property type="component" value="Unassembled WGS sequence"/>
</dbReference>
<evidence type="ECO:0000256" key="1">
    <source>
        <dbReference type="ARBA" id="ARBA00004651"/>
    </source>
</evidence>
<gene>
    <name evidence="10" type="ORF">AAEJ74_22670</name>
</gene>
<feature type="transmembrane region" description="Helical" evidence="8">
    <location>
        <begin position="258"/>
        <end position="278"/>
    </location>
</feature>
<evidence type="ECO:0000256" key="3">
    <source>
        <dbReference type="ARBA" id="ARBA00022676"/>
    </source>
</evidence>
<feature type="transmembrane region" description="Helical" evidence="8">
    <location>
        <begin position="375"/>
        <end position="392"/>
    </location>
</feature>
<dbReference type="PANTHER" id="PTHR33908">
    <property type="entry name" value="MANNOSYLTRANSFERASE YKCB-RELATED"/>
    <property type="match status" value="1"/>
</dbReference>
<evidence type="ECO:0000313" key="11">
    <source>
        <dbReference type="Proteomes" id="UP001387447"/>
    </source>
</evidence>
<keyword evidence="2" id="KW-1003">Cell membrane</keyword>
<feature type="transmembrane region" description="Helical" evidence="8">
    <location>
        <begin position="479"/>
        <end position="503"/>
    </location>
</feature>
<evidence type="ECO:0000256" key="2">
    <source>
        <dbReference type="ARBA" id="ARBA00022475"/>
    </source>
</evidence>
<feature type="transmembrane region" description="Helical" evidence="8">
    <location>
        <begin position="83"/>
        <end position="101"/>
    </location>
</feature>
<dbReference type="EMBL" id="JBBWYZ010000022">
    <property type="protein sequence ID" value="MEK9514386.1"/>
    <property type="molecule type" value="Genomic_DNA"/>
</dbReference>
<dbReference type="Pfam" id="PF13231">
    <property type="entry name" value="PMT_2"/>
    <property type="match status" value="1"/>
</dbReference>
<feature type="domain" description="Glycosyltransferase RgtA/B/C/D-like" evidence="9">
    <location>
        <begin position="79"/>
        <end position="127"/>
    </location>
</feature>
<dbReference type="InterPro" id="IPR050297">
    <property type="entry name" value="LipidA_mod_glycosyltrf_83"/>
</dbReference>
<name>A0ABU9EQZ5_LIMFS</name>
<sequence>MKLTGNMGKTLMMWGRHPKSGWILSMAGLVAIAIMAFLWHLGSVGLVDETEPLFAEAARHMKISGNWITPYFNQETRFDKPPLIYWLIALGYYMVGVNEWAVRLPSAISAIALMVGCFLTVQQFVTTTHPHLKFAQIKPSAWIATALVALNLQTLIWARQGVSDMLLSGCMGLSLFSFFWGYATTKEPDHSPAIKLMDKLRNCCHWQFPNKWYLGFYIFTGLAVLAKGPVGIVIPGLIVVVFLAYVNRLWSVLPEMGVIWGGIIFGLITVPWYILVIIENGQDYIDSFFGYHNVQRFTSVVNGHSAPWYFYFIVVLIGFLPWSIYLPIAIYRLGFWRRNQWINQPRNQQLGLFAWVWFACIFVFFTIAVTKLPSYVLPLMPAAAILIGIFWGEEFAKTGNYINLKNRWFFNTALVNILFLVVLAIAIIYSPQFIGPDPAVEDLASVVNNSGLPIKGGMIWTATAVLIAWLIGNKRQWRLIIAANLIGFILFFNMVFVPGLFLVDEYRQIPLKNIAQNLATFQQPQEELWMIGFAKPTVVFYSQQPVHFFRINDFLRAEGEPLLHILDVLQNTSESPTALVVSRAKDLARIGLQPGDYPILIEQGNYQLVRISKQILLYRVIHHE</sequence>
<keyword evidence="3" id="KW-0328">Glycosyltransferase</keyword>
<keyword evidence="7 8" id="KW-0472">Membrane</keyword>
<keyword evidence="5 8" id="KW-0812">Transmembrane</keyword>
<evidence type="ECO:0000256" key="6">
    <source>
        <dbReference type="ARBA" id="ARBA00022989"/>
    </source>
</evidence>
<feature type="transmembrane region" description="Helical" evidence="8">
    <location>
        <begin position="216"/>
        <end position="246"/>
    </location>
</feature>
<feature type="transmembrane region" description="Helical" evidence="8">
    <location>
        <begin position="413"/>
        <end position="434"/>
    </location>
</feature>
<dbReference type="InterPro" id="IPR038731">
    <property type="entry name" value="RgtA/B/C-like"/>
</dbReference>
<reference evidence="10 11" key="1">
    <citation type="journal article" date="2024" name="Front. Microbiol.">
        <title>Transcriptomic insights into the dominance of two phototrophs throughout the water column of a tropical hypersaline-alkaline crater lake (Dziani Dzaha, Mayotte).</title>
        <authorList>
            <person name="Duperron S."/>
            <person name="Halary S."/>
            <person name="Bouly J.-P."/>
            <person name="Roussel T."/>
            <person name="Hugoni M."/>
            <person name="Bruto M."/>
            <person name="Oger P."/>
            <person name="Duval C."/>
            <person name="Woo A."/>
            <person name="Jezequiel D."/>
            <person name="Ader M."/>
            <person name="Leboulanger C."/>
            <person name="Agogue H."/>
            <person name="Grossi V."/>
            <person name="Trousselier M."/>
            <person name="Bernard C."/>
        </authorList>
    </citation>
    <scope>NUCLEOTIDE SEQUENCE [LARGE SCALE GENOMIC DNA]</scope>
    <source>
        <strain evidence="10 11">PMC 851.14</strain>
    </source>
</reference>
<evidence type="ECO:0000256" key="5">
    <source>
        <dbReference type="ARBA" id="ARBA00022692"/>
    </source>
</evidence>
<evidence type="ECO:0000256" key="7">
    <source>
        <dbReference type="ARBA" id="ARBA00023136"/>
    </source>
</evidence>
<keyword evidence="11" id="KW-1185">Reference proteome</keyword>
<dbReference type="PANTHER" id="PTHR33908:SF3">
    <property type="entry name" value="UNDECAPRENYL PHOSPHATE-ALPHA-4-AMINO-4-DEOXY-L-ARABINOSE ARABINOSYL TRANSFERASE"/>
    <property type="match status" value="1"/>
</dbReference>
<evidence type="ECO:0000313" key="10">
    <source>
        <dbReference type="EMBL" id="MEK9514386.1"/>
    </source>
</evidence>
<feature type="transmembrane region" description="Helical" evidence="8">
    <location>
        <begin position="21"/>
        <end position="41"/>
    </location>
</feature>
<proteinExistence type="predicted"/>
<comment type="subcellular location">
    <subcellularLocation>
        <location evidence="1">Cell membrane</location>
        <topology evidence="1">Multi-pass membrane protein</topology>
    </subcellularLocation>
</comment>
<protein>
    <submittedName>
        <fullName evidence="10">Glycosyltransferase family 39 protein</fullName>
    </submittedName>
</protein>
<feature type="transmembrane region" description="Helical" evidence="8">
    <location>
        <begin position="308"/>
        <end position="330"/>
    </location>
</feature>
<evidence type="ECO:0000256" key="8">
    <source>
        <dbReference type="SAM" id="Phobius"/>
    </source>
</evidence>
<feature type="transmembrane region" description="Helical" evidence="8">
    <location>
        <begin position="108"/>
        <end position="125"/>
    </location>
</feature>
<feature type="transmembrane region" description="Helical" evidence="8">
    <location>
        <begin position="165"/>
        <end position="183"/>
    </location>
</feature>
<feature type="transmembrane region" description="Helical" evidence="8">
    <location>
        <begin position="350"/>
        <end position="369"/>
    </location>
</feature>
<keyword evidence="6 8" id="KW-1133">Transmembrane helix</keyword>
<dbReference type="RefSeq" id="WP_187758268.1">
    <property type="nucleotide sequence ID" value="NZ_JBBWYZ010000022.1"/>
</dbReference>
<evidence type="ECO:0000256" key="4">
    <source>
        <dbReference type="ARBA" id="ARBA00022679"/>
    </source>
</evidence>
<evidence type="ECO:0000259" key="9">
    <source>
        <dbReference type="Pfam" id="PF13231"/>
    </source>
</evidence>
<feature type="transmembrane region" description="Helical" evidence="8">
    <location>
        <begin position="140"/>
        <end position="158"/>
    </location>
</feature>